<dbReference type="InterPro" id="IPR050643">
    <property type="entry name" value="Periplasmic_pilus_chap"/>
</dbReference>
<dbReference type="SUPFAM" id="SSF49584">
    <property type="entry name" value="Periplasmic chaperone C-domain"/>
    <property type="match status" value="1"/>
</dbReference>
<evidence type="ECO:0000256" key="4">
    <source>
        <dbReference type="ARBA" id="ARBA00022729"/>
    </source>
</evidence>
<comment type="subcellular location">
    <subcellularLocation>
        <location evidence="1 8">Periplasm</location>
    </subcellularLocation>
</comment>
<evidence type="ECO:0000256" key="5">
    <source>
        <dbReference type="ARBA" id="ARBA00022764"/>
    </source>
</evidence>
<comment type="similarity">
    <text evidence="2 8">Belongs to the periplasmic pilus chaperone family.</text>
</comment>
<keyword evidence="5" id="KW-0574">Periplasm</keyword>
<feature type="signal peptide" evidence="9">
    <location>
        <begin position="1"/>
        <end position="21"/>
    </location>
</feature>
<feature type="domain" description="Pili assembly chaperone C-terminal" evidence="11">
    <location>
        <begin position="172"/>
        <end position="236"/>
    </location>
</feature>
<feature type="chain" id="PRO_5024293103" evidence="9">
    <location>
        <begin position="22"/>
        <end position="255"/>
    </location>
</feature>
<dbReference type="InterPro" id="IPR016148">
    <property type="entry name" value="Pili_assmbl_chaperone_C"/>
</dbReference>
<evidence type="ECO:0000256" key="3">
    <source>
        <dbReference type="ARBA" id="ARBA00022558"/>
    </source>
</evidence>
<keyword evidence="7" id="KW-0393">Immunoglobulin domain</keyword>
<evidence type="ECO:0000256" key="1">
    <source>
        <dbReference type="ARBA" id="ARBA00004418"/>
    </source>
</evidence>
<feature type="domain" description="Pili assembly chaperone N-terminal" evidence="10">
    <location>
        <begin position="22"/>
        <end position="144"/>
    </location>
</feature>
<evidence type="ECO:0000259" key="11">
    <source>
        <dbReference type="Pfam" id="PF02753"/>
    </source>
</evidence>
<accession>A0A5M9RCQ8</accession>
<dbReference type="GO" id="GO:0071555">
    <property type="term" value="P:cell wall organization"/>
    <property type="evidence" value="ECO:0007669"/>
    <property type="project" value="InterPro"/>
</dbReference>
<dbReference type="Pfam" id="PF00345">
    <property type="entry name" value="PapD_N"/>
    <property type="match status" value="1"/>
</dbReference>
<protein>
    <submittedName>
        <fullName evidence="12">Molecular chaperone</fullName>
    </submittedName>
</protein>
<dbReference type="InterPro" id="IPR001829">
    <property type="entry name" value="Pili_assmbl_chaperone_bac"/>
</dbReference>
<dbReference type="PRINTS" id="PR00969">
    <property type="entry name" value="CHAPERONPILI"/>
</dbReference>
<evidence type="ECO:0000256" key="2">
    <source>
        <dbReference type="ARBA" id="ARBA00007399"/>
    </source>
</evidence>
<dbReference type="EMBL" id="VXKB01000001">
    <property type="protein sequence ID" value="KAA8718012.1"/>
    <property type="molecule type" value="Genomic_DNA"/>
</dbReference>
<evidence type="ECO:0000256" key="6">
    <source>
        <dbReference type="ARBA" id="ARBA00023186"/>
    </source>
</evidence>
<evidence type="ECO:0000256" key="8">
    <source>
        <dbReference type="RuleBase" id="RU003918"/>
    </source>
</evidence>
<dbReference type="SUPFAM" id="SSF49354">
    <property type="entry name" value="PapD-like"/>
    <property type="match status" value="1"/>
</dbReference>
<dbReference type="AlphaFoldDB" id="A0A5M9RCQ8"/>
<dbReference type="PANTHER" id="PTHR30251:SF2">
    <property type="entry name" value="FIMBRIAL CHAPERONE YADV-RELATED"/>
    <property type="match status" value="1"/>
</dbReference>
<dbReference type="InterPro" id="IPR036316">
    <property type="entry name" value="Pili_assmbl_chap_C_dom_sf"/>
</dbReference>
<organism evidence="12 13">
    <name type="scientific">Morganella psychrotolerans</name>
    <dbReference type="NCBI Taxonomy" id="368603"/>
    <lineage>
        <taxon>Bacteria</taxon>
        <taxon>Pseudomonadati</taxon>
        <taxon>Pseudomonadota</taxon>
        <taxon>Gammaproteobacteria</taxon>
        <taxon>Enterobacterales</taxon>
        <taxon>Morganellaceae</taxon>
        <taxon>Morganella</taxon>
    </lineage>
</organism>
<evidence type="ECO:0000313" key="13">
    <source>
        <dbReference type="Proteomes" id="UP000322181"/>
    </source>
</evidence>
<keyword evidence="4 9" id="KW-0732">Signal</keyword>
<evidence type="ECO:0000256" key="7">
    <source>
        <dbReference type="ARBA" id="ARBA00023319"/>
    </source>
</evidence>
<keyword evidence="6 8" id="KW-0143">Chaperone</keyword>
<evidence type="ECO:0000313" key="12">
    <source>
        <dbReference type="EMBL" id="KAA8718012.1"/>
    </source>
</evidence>
<name>A0A5M9RCQ8_9GAMM</name>
<proteinExistence type="inferred from homology"/>
<evidence type="ECO:0000259" key="10">
    <source>
        <dbReference type="Pfam" id="PF00345"/>
    </source>
</evidence>
<evidence type="ECO:0000256" key="9">
    <source>
        <dbReference type="SAM" id="SignalP"/>
    </source>
</evidence>
<dbReference type="InterPro" id="IPR013783">
    <property type="entry name" value="Ig-like_fold"/>
</dbReference>
<dbReference type="InterPro" id="IPR016147">
    <property type="entry name" value="Pili_assmbl_chaperone_N"/>
</dbReference>
<dbReference type="RefSeq" id="WP_067365497.1">
    <property type="nucleotide sequence ID" value="NZ_BAAAFS010000001.1"/>
</dbReference>
<dbReference type="PANTHER" id="PTHR30251">
    <property type="entry name" value="PILUS ASSEMBLY CHAPERONE"/>
    <property type="match status" value="1"/>
</dbReference>
<keyword evidence="3" id="KW-1029">Fimbrium biogenesis</keyword>
<dbReference type="PROSITE" id="PS00635">
    <property type="entry name" value="PILI_CHAPERONE"/>
    <property type="match status" value="1"/>
</dbReference>
<dbReference type="Proteomes" id="UP000322181">
    <property type="component" value="Unassembled WGS sequence"/>
</dbReference>
<dbReference type="InterPro" id="IPR008962">
    <property type="entry name" value="PapD-like_sf"/>
</dbReference>
<sequence>MFLNLMKSVLLFLLVSSTAMSSVTITGTRIIFIGDNKDQVVRLNNKSMTAPALVQVWVDDGIKINDINNKDIPFVVTPPVSRIEPNKGQSIRLIYNGMVLPQDKESIFYFNLLEIPPENPGAEGPRLDIAFKTRIKLFYRPAALLKSNVIEQADKLVLEQVNNPQKGTGIKVTNPTPYYANFSEMMVNVGGTVVKVNSDTADMVAPGSSVEFYGASALSGTVSEINCSILNDYGSPTDIKLIKGTGPGFTAVKAK</sequence>
<reference evidence="12 13" key="1">
    <citation type="submission" date="2019-09" db="EMBL/GenBank/DDBJ databases">
        <title>Draft genome sequence of various Type strains from the CCUG.</title>
        <authorList>
            <person name="Pineiro-Iglesias B."/>
            <person name="Tunovic T."/>
            <person name="Unosson C."/>
            <person name="Inganas E."/>
            <person name="Ohlen M."/>
            <person name="Cardew S."/>
            <person name="Jensie-Markopoulos S."/>
            <person name="Salva-Serra F."/>
            <person name="Jaen-Luchoro D."/>
            <person name="Karlsson R."/>
            <person name="Svensson-Stadler L."/>
            <person name="Chun J."/>
            <person name="Moore E."/>
        </authorList>
    </citation>
    <scope>NUCLEOTIDE SEQUENCE [LARGE SCALE GENOMIC DNA]</scope>
    <source>
        <strain evidence="12 13">CCUG 53682T</strain>
    </source>
</reference>
<dbReference type="InterPro" id="IPR018046">
    <property type="entry name" value="Pili_assmbl_chaperone_CS"/>
</dbReference>
<comment type="caution">
    <text evidence="12">The sequence shown here is derived from an EMBL/GenBank/DDBJ whole genome shotgun (WGS) entry which is preliminary data.</text>
</comment>
<dbReference type="Gene3D" id="2.60.40.10">
    <property type="entry name" value="Immunoglobulins"/>
    <property type="match status" value="2"/>
</dbReference>
<dbReference type="GO" id="GO:0030288">
    <property type="term" value="C:outer membrane-bounded periplasmic space"/>
    <property type="evidence" value="ECO:0007669"/>
    <property type="project" value="InterPro"/>
</dbReference>
<gene>
    <name evidence="12" type="ORF">F4V73_09380</name>
</gene>
<dbReference type="OrthoDB" id="9131059at2"/>
<dbReference type="Pfam" id="PF02753">
    <property type="entry name" value="PapD_C"/>
    <property type="match status" value="1"/>
</dbReference>